<organism evidence="1 2">
    <name type="scientific">Ajellomyces capsulatus</name>
    <name type="common">Darling's disease fungus</name>
    <name type="synonym">Histoplasma capsulatum</name>
    <dbReference type="NCBI Taxonomy" id="5037"/>
    <lineage>
        <taxon>Eukaryota</taxon>
        <taxon>Fungi</taxon>
        <taxon>Dikarya</taxon>
        <taxon>Ascomycota</taxon>
        <taxon>Pezizomycotina</taxon>
        <taxon>Eurotiomycetes</taxon>
        <taxon>Eurotiomycetidae</taxon>
        <taxon>Onygenales</taxon>
        <taxon>Ajellomycetaceae</taxon>
        <taxon>Histoplasma</taxon>
    </lineage>
</organism>
<accession>A0A8A1M3D5</accession>
<name>A0A8A1M3D5_AJECA</name>
<gene>
    <name evidence="1" type="ORF">I7I51_05764</name>
</gene>
<evidence type="ECO:0000313" key="1">
    <source>
        <dbReference type="EMBL" id="QSS60958.1"/>
    </source>
</evidence>
<dbReference type="Proteomes" id="UP000663671">
    <property type="component" value="Chromosome 4"/>
</dbReference>
<proteinExistence type="predicted"/>
<reference evidence="1" key="1">
    <citation type="submission" date="2021-01" db="EMBL/GenBank/DDBJ databases">
        <title>Chromosome-level genome assembly of a human fungal pathogen reveals clustering of transcriptionally co-regulated genes.</title>
        <authorList>
            <person name="Voorhies M."/>
            <person name="Cohen S."/>
            <person name="Shea T.P."/>
            <person name="Petrus S."/>
            <person name="Munoz J.F."/>
            <person name="Poplawski S."/>
            <person name="Goldman W.E."/>
            <person name="Michael T."/>
            <person name="Cuomo C.A."/>
            <person name="Sil A."/>
            <person name="Beyhan S."/>
        </authorList>
    </citation>
    <scope>NUCLEOTIDE SEQUENCE</scope>
    <source>
        <strain evidence="1">WU24</strain>
    </source>
</reference>
<dbReference type="VEuPathDB" id="FungiDB:I7I51_05764"/>
<dbReference type="AlphaFoldDB" id="A0A8A1M3D5"/>
<evidence type="ECO:0000313" key="2">
    <source>
        <dbReference type="Proteomes" id="UP000663671"/>
    </source>
</evidence>
<dbReference type="EMBL" id="CP069110">
    <property type="protein sequence ID" value="QSS60958.1"/>
    <property type="molecule type" value="Genomic_DNA"/>
</dbReference>
<protein>
    <submittedName>
        <fullName evidence="1">Uncharacterized protein</fullName>
    </submittedName>
</protein>
<sequence>MLPLAREERSMPNQILIASWHLSVISLRTANTERVSTRQTHNEQEPPAVPAVPLAFVNSYNSAQARFASPGQSIHENSHDGPSPEPSAAMEILEHQEGVWYPAHLVAYLYCPFQSIQAMKGELWEQEEYEGGVGVGVAVIDVKMKWTKQPDWGARTSIGKSSINVTKILNTN</sequence>